<protein>
    <submittedName>
        <fullName evidence="2">Uncharacterized protein</fullName>
    </submittedName>
</protein>
<evidence type="ECO:0000256" key="1">
    <source>
        <dbReference type="SAM" id="MobiDB-lite"/>
    </source>
</evidence>
<reference evidence="2" key="1">
    <citation type="submission" date="2014-01" db="EMBL/GenBank/DDBJ databases">
        <authorList>
            <person name="Brown-Elliot B."/>
            <person name="Wallace R."/>
            <person name="Lenaerts A."/>
            <person name="Ordway D."/>
            <person name="DeGroote M.A."/>
            <person name="Parker T."/>
            <person name="Sizemore C."/>
            <person name="Tallon L.J."/>
            <person name="Sadzewicz L.K."/>
            <person name="Sengamalay N."/>
            <person name="Fraser C.M."/>
            <person name="Hine E."/>
            <person name="Shefchek K.A."/>
            <person name="Das S.P."/>
            <person name="Tettelin H."/>
        </authorList>
    </citation>
    <scope>NUCLEOTIDE SEQUENCE [LARGE SCALE GENOMIC DNA]</scope>
    <source>
        <strain evidence="2">4042</strain>
    </source>
</reference>
<gene>
    <name evidence="2" type="ORF">I553_3521</name>
</gene>
<feature type="region of interest" description="Disordered" evidence="1">
    <location>
        <begin position="198"/>
        <end position="235"/>
    </location>
</feature>
<dbReference type="PATRIC" id="fig|1299334.3.peg.6953"/>
<feature type="compositionally biased region" description="Low complexity" evidence="1">
    <location>
        <begin position="216"/>
        <end position="235"/>
    </location>
</feature>
<sequence>MPDMPGWGAGRLGYARSGGSRDWAVRCGRGGHDAGVFGYPRVVAGDRVVAQSLCGGTDLAALTSRAEGAGHRRIGASLGVPAATVRGWLRRAADRLEVIWNWFLRVAVAAGVDVQIPDGSGCPWRDVLAAVQAATAAIRFRFGAVGLGGAVTPGGWWSRAVAGGCWHRDGRHHAVEAAQHESPLPLRAMIGDPRQGACPATVSGRPSIGEENQGCRWRSTSAASGRRRSGYSGIS</sequence>
<evidence type="ECO:0000313" key="2">
    <source>
        <dbReference type="EMBL" id="EUA24033.1"/>
    </source>
</evidence>
<comment type="caution">
    <text evidence="2">The sequence shown here is derived from an EMBL/GenBank/DDBJ whole genome shotgun (WGS) entry which is preliminary data.</text>
</comment>
<name>X7ZZ75_MYCXE</name>
<proteinExistence type="predicted"/>
<accession>X7ZZ75</accession>
<dbReference type="EMBL" id="JAOB01000068">
    <property type="protein sequence ID" value="EUA24033.1"/>
    <property type="molecule type" value="Genomic_DNA"/>
</dbReference>
<organism evidence="2">
    <name type="scientific">Mycobacterium xenopi 4042</name>
    <dbReference type="NCBI Taxonomy" id="1299334"/>
    <lineage>
        <taxon>Bacteria</taxon>
        <taxon>Bacillati</taxon>
        <taxon>Actinomycetota</taxon>
        <taxon>Actinomycetes</taxon>
        <taxon>Mycobacteriales</taxon>
        <taxon>Mycobacteriaceae</taxon>
        <taxon>Mycobacterium</taxon>
    </lineage>
</organism>
<dbReference type="AlphaFoldDB" id="X7ZZ75"/>